<dbReference type="RefSeq" id="WP_088647887.1">
    <property type="nucleotide sequence ID" value="NZ_AQQR01000001.1"/>
</dbReference>
<dbReference type="SUPFAM" id="SSF53474">
    <property type="entry name" value="alpha/beta-Hydrolases"/>
    <property type="match status" value="1"/>
</dbReference>
<dbReference type="PANTHER" id="PTHR43081">
    <property type="entry name" value="ADENYLATE CYCLASE, TERMINAL-DIFFERENTIATION SPECIFIC-RELATED"/>
    <property type="match status" value="1"/>
</dbReference>
<dbReference type="GO" id="GO:0035556">
    <property type="term" value="P:intracellular signal transduction"/>
    <property type="evidence" value="ECO:0007669"/>
    <property type="project" value="InterPro"/>
</dbReference>
<dbReference type="Pfam" id="PF00561">
    <property type="entry name" value="Abhydrolase_1"/>
    <property type="match status" value="1"/>
</dbReference>
<dbReference type="InterPro" id="IPR029058">
    <property type="entry name" value="AB_hydrolase_fold"/>
</dbReference>
<dbReference type="GO" id="GO:0004016">
    <property type="term" value="F:adenylate cyclase activity"/>
    <property type="evidence" value="ECO:0007669"/>
    <property type="project" value="UniProtKB-ARBA"/>
</dbReference>
<comment type="caution">
    <text evidence="2">The sequence shown here is derived from an EMBL/GenBank/DDBJ whole genome shotgun (WGS) entry which is preliminary data.</text>
</comment>
<protein>
    <submittedName>
        <fullName evidence="2">Adenylate cyclase</fullName>
    </submittedName>
</protein>
<dbReference type="InterPro" id="IPR000073">
    <property type="entry name" value="AB_hydrolase_1"/>
</dbReference>
<dbReference type="InterPro" id="IPR050697">
    <property type="entry name" value="Adenylyl/Guanylyl_Cyclase_3/4"/>
</dbReference>
<reference evidence="2 3" key="1">
    <citation type="submission" date="2013-04" db="EMBL/GenBank/DDBJ databases">
        <title>Oceanicola sp. 22II1-22F33 Genome Sequencing.</title>
        <authorList>
            <person name="Lai Q."/>
            <person name="Li G."/>
            <person name="Shao Z."/>
        </authorList>
    </citation>
    <scope>NUCLEOTIDE SEQUENCE [LARGE SCALE GENOMIC DNA]</scope>
    <source>
        <strain evidence="2 3">22II1-22F33</strain>
    </source>
</reference>
<dbReference type="Proteomes" id="UP000215377">
    <property type="component" value="Unassembled WGS sequence"/>
</dbReference>
<organism evidence="2 3">
    <name type="scientific">Marinibacterium profundimaris</name>
    <dbReference type="NCBI Taxonomy" id="1679460"/>
    <lineage>
        <taxon>Bacteria</taxon>
        <taxon>Pseudomonadati</taxon>
        <taxon>Pseudomonadota</taxon>
        <taxon>Alphaproteobacteria</taxon>
        <taxon>Rhodobacterales</taxon>
        <taxon>Paracoccaceae</taxon>
        <taxon>Marinibacterium</taxon>
    </lineage>
</organism>
<keyword evidence="3" id="KW-1185">Reference proteome</keyword>
<evidence type="ECO:0000313" key="2">
    <source>
        <dbReference type="EMBL" id="OWU77293.1"/>
    </source>
</evidence>
<dbReference type="OrthoDB" id="7267294at2"/>
<evidence type="ECO:0000313" key="3">
    <source>
        <dbReference type="Proteomes" id="UP000215377"/>
    </source>
</evidence>
<accession>A0A225NQZ1</accession>
<sequence length="462" mass="51201">MERRLAAILAADMVGFSRLMERDELGVLSRQKAHRASLIDPEIARHRGRIVKTTGDGMLAEFGSAQDAVRCSIDIQRAMNDREGDRGADDRIQYRIGVNLGDVIFDEDDIFGDGVNVAARMEGLAEPGGVCVSDSVLQAMGDKLSAGFRDMGSQRVKNISRPIRVWQWSPTQRARPAPPRLARDQHVRFCRSGDGTTIAWAELGDGPPVLKAPHWMSHLEYMWTNPIWSPEITAFSERFRYVRFDQRGNGLSDREVERVTVEAMVEDMEAVADAAGLERFALIAASQGAAFSVEYARRHPDRVSCIVFNGGYLRGRLTRGTPEQAALYETAMGMIRQGWGSPNPLFRSFFTSSFVPGASPDQQASFDEGQRVATDTEMALRLFDMNARIDMLERAAEVTVPALVMGARGDRVAPPEESRLLARAIPNAQFIEIPGDNHIQLEGTPGYDCLIEETTRFITAHA</sequence>
<dbReference type="PRINTS" id="PR00111">
    <property type="entry name" value="ABHYDROLASE"/>
</dbReference>
<dbReference type="AlphaFoldDB" id="A0A225NQZ1"/>
<dbReference type="SMART" id="SM00044">
    <property type="entry name" value="CYCc"/>
    <property type="match status" value="1"/>
</dbReference>
<proteinExistence type="predicted"/>
<dbReference type="EMBL" id="AQQR01000001">
    <property type="protein sequence ID" value="OWU77293.1"/>
    <property type="molecule type" value="Genomic_DNA"/>
</dbReference>
<name>A0A225NQZ1_9RHOB</name>
<dbReference type="PANTHER" id="PTHR43081:SF19">
    <property type="entry name" value="PH-SENSITIVE ADENYLATE CYCLASE RV1264"/>
    <property type="match status" value="1"/>
</dbReference>
<feature type="domain" description="Guanylate cyclase" evidence="1">
    <location>
        <begin position="7"/>
        <end position="122"/>
    </location>
</feature>
<dbReference type="GO" id="GO:0006171">
    <property type="term" value="P:cAMP biosynthetic process"/>
    <property type="evidence" value="ECO:0007669"/>
    <property type="project" value="TreeGrafter"/>
</dbReference>
<dbReference type="Gene3D" id="3.40.50.1820">
    <property type="entry name" value="alpha/beta hydrolase"/>
    <property type="match status" value="1"/>
</dbReference>
<dbReference type="CDD" id="cd07302">
    <property type="entry name" value="CHD"/>
    <property type="match status" value="1"/>
</dbReference>
<gene>
    <name evidence="2" type="ORF">ATO3_00730</name>
</gene>
<dbReference type="PROSITE" id="PS50125">
    <property type="entry name" value="GUANYLATE_CYCLASE_2"/>
    <property type="match status" value="1"/>
</dbReference>
<dbReference type="Pfam" id="PF00211">
    <property type="entry name" value="Guanylate_cyc"/>
    <property type="match status" value="1"/>
</dbReference>
<dbReference type="InterPro" id="IPR029787">
    <property type="entry name" value="Nucleotide_cyclase"/>
</dbReference>
<dbReference type="SUPFAM" id="SSF55073">
    <property type="entry name" value="Nucleotide cyclase"/>
    <property type="match status" value="1"/>
</dbReference>
<dbReference type="InterPro" id="IPR001054">
    <property type="entry name" value="A/G_cyclase"/>
</dbReference>
<evidence type="ECO:0000259" key="1">
    <source>
        <dbReference type="PROSITE" id="PS50125"/>
    </source>
</evidence>
<dbReference type="Gene3D" id="3.30.70.1230">
    <property type="entry name" value="Nucleotide cyclase"/>
    <property type="match status" value="1"/>
</dbReference>